<proteinExistence type="predicted"/>
<organism evidence="1 2">
    <name type="scientific">Hohenbuehelia grisea</name>
    <dbReference type="NCBI Taxonomy" id="104357"/>
    <lineage>
        <taxon>Eukaryota</taxon>
        <taxon>Fungi</taxon>
        <taxon>Dikarya</taxon>
        <taxon>Basidiomycota</taxon>
        <taxon>Agaricomycotina</taxon>
        <taxon>Agaricomycetes</taxon>
        <taxon>Agaricomycetidae</taxon>
        <taxon>Agaricales</taxon>
        <taxon>Pleurotineae</taxon>
        <taxon>Pleurotaceae</taxon>
        <taxon>Hohenbuehelia</taxon>
    </lineage>
</organism>
<comment type="caution">
    <text evidence="1">The sequence shown here is derived from an EMBL/GenBank/DDBJ whole genome shotgun (WGS) entry which is preliminary data.</text>
</comment>
<keyword evidence="2" id="KW-1185">Reference proteome</keyword>
<reference evidence="2" key="1">
    <citation type="submission" date="2024-06" db="EMBL/GenBank/DDBJ databases">
        <title>Multi-omics analyses provide insights into the biosynthesis of the anticancer antibiotic pleurotin in Hohenbuehelia grisea.</title>
        <authorList>
            <person name="Weaver J.A."/>
            <person name="Alberti F."/>
        </authorList>
    </citation>
    <scope>NUCLEOTIDE SEQUENCE [LARGE SCALE GENOMIC DNA]</scope>
    <source>
        <strain evidence="2">T-177</strain>
    </source>
</reference>
<evidence type="ECO:0000313" key="2">
    <source>
        <dbReference type="Proteomes" id="UP001556367"/>
    </source>
</evidence>
<protein>
    <recommendedName>
        <fullName evidence="3">Peptidase A1 domain-containing protein</fullName>
    </recommendedName>
</protein>
<gene>
    <name evidence="1" type="ORF">HGRIS_007452</name>
</gene>
<dbReference type="Proteomes" id="UP001556367">
    <property type="component" value="Unassembled WGS sequence"/>
</dbReference>
<accession>A0ABR3J595</accession>
<dbReference type="EMBL" id="JASNQZ010000011">
    <property type="protein sequence ID" value="KAL0950668.1"/>
    <property type="molecule type" value="Genomic_DNA"/>
</dbReference>
<sequence>MPAKSITIPLDPTSDLETRRGLRIQASIGSSPSRPPFMIDTGSTGILVSKEYVGPDAERQDNMPFELLYTTSLNSYTGYWYKTSVSFYHNDKPLSVSTTPMMVRVPDVYTPNPATGKPPVNDPKGVCMMGVGFDRPSDVAGKDAQGHTIPIDINPFLLIAGVSPSTGLNPGFILTSTSITLGLTPSEPYYPDFTIIQLTRPPPPPPGHGKREWIAPLVQISVPTRPEMAPFKASLLLDTGYNKALVYAPGDAIIPTEKGVVDNQENLVVSILAASGAHVPIYNFVTGKTPPAGNAPDEVDWFPSTKLAPFINTGMRPIMHLDYLYDDVNGRLGFRLK</sequence>
<evidence type="ECO:0000313" key="1">
    <source>
        <dbReference type="EMBL" id="KAL0950668.1"/>
    </source>
</evidence>
<name>A0ABR3J595_9AGAR</name>
<evidence type="ECO:0008006" key="3">
    <source>
        <dbReference type="Google" id="ProtNLM"/>
    </source>
</evidence>